<proteinExistence type="predicted"/>
<feature type="non-terminal residue" evidence="1">
    <location>
        <position position="1"/>
    </location>
</feature>
<reference evidence="1" key="1">
    <citation type="journal article" date="2020" name="Stud. Mycol.">
        <title>101 Dothideomycetes genomes: a test case for predicting lifestyles and emergence of pathogens.</title>
        <authorList>
            <person name="Haridas S."/>
            <person name="Albert R."/>
            <person name="Binder M."/>
            <person name="Bloem J."/>
            <person name="Labutti K."/>
            <person name="Salamov A."/>
            <person name="Andreopoulos B."/>
            <person name="Baker S."/>
            <person name="Barry K."/>
            <person name="Bills G."/>
            <person name="Bluhm B."/>
            <person name="Cannon C."/>
            <person name="Castanera R."/>
            <person name="Culley D."/>
            <person name="Daum C."/>
            <person name="Ezra D."/>
            <person name="Gonzalez J."/>
            <person name="Henrissat B."/>
            <person name="Kuo A."/>
            <person name="Liang C."/>
            <person name="Lipzen A."/>
            <person name="Lutzoni F."/>
            <person name="Magnuson J."/>
            <person name="Mondo S."/>
            <person name="Nolan M."/>
            <person name="Ohm R."/>
            <person name="Pangilinan J."/>
            <person name="Park H.-J."/>
            <person name="Ramirez L."/>
            <person name="Alfaro M."/>
            <person name="Sun H."/>
            <person name="Tritt A."/>
            <person name="Yoshinaga Y."/>
            <person name="Zwiers L.-H."/>
            <person name="Turgeon B."/>
            <person name="Goodwin S."/>
            <person name="Spatafora J."/>
            <person name="Crous P."/>
            <person name="Grigoriev I."/>
        </authorList>
    </citation>
    <scope>NUCLEOTIDE SEQUENCE</scope>
    <source>
        <strain evidence="1">ATCC 200398</strain>
    </source>
</reference>
<sequence>LTLYSIILVHGLRGHPRETWEATPAASAEDTAKKPKGFMSLFKHRVVNPPSTSTGQAHVSLPPPSNVFWSEECLASDIPQARVWTYGYNTDVIGGLFQANNKNTISQHGRDSLGGIIIKDAINRSDKIREWTKLIIFLGTPHQGSAIAGWGQVASNLARVTLQDSNKKLLETLEVNSEVLDNIHEQFKAIVFKSGIKVHSFQEARGMIRLGEKVCFLLMLDTICRNLLI</sequence>
<comment type="caution">
    <text evidence="1">The sequence shown here is derived from an EMBL/GenBank/DDBJ whole genome shotgun (WGS) entry which is preliminary data.</text>
</comment>
<evidence type="ECO:0000313" key="2">
    <source>
        <dbReference type="Proteomes" id="UP000799755"/>
    </source>
</evidence>
<gene>
    <name evidence="1" type="ORF">BDR25DRAFT_206036</name>
</gene>
<accession>A0ACB6RGH2</accession>
<organism evidence="1 2">
    <name type="scientific">Lindgomyces ingoldianus</name>
    <dbReference type="NCBI Taxonomy" id="673940"/>
    <lineage>
        <taxon>Eukaryota</taxon>
        <taxon>Fungi</taxon>
        <taxon>Dikarya</taxon>
        <taxon>Ascomycota</taxon>
        <taxon>Pezizomycotina</taxon>
        <taxon>Dothideomycetes</taxon>
        <taxon>Pleosporomycetidae</taxon>
        <taxon>Pleosporales</taxon>
        <taxon>Lindgomycetaceae</taxon>
        <taxon>Lindgomyces</taxon>
    </lineage>
</organism>
<keyword evidence="2" id="KW-1185">Reference proteome</keyword>
<protein>
    <submittedName>
        <fullName evidence="1">Uncharacterized protein</fullName>
    </submittedName>
</protein>
<evidence type="ECO:0000313" key="1">
    <source>
        <dbReference type="EMBL" id="KAF2478344.1"/>
    </source>
</evidence>
<dbReference type="EMBL" id="MU003492">
    <property type="protein sequence ID" value="KAF2478344.1"/>
    <property type="molecule type" value="Genomic_DNA"/>
</dbReference>
<dbReference type="Proteomes" id="UP000799755">
    <property type="component" value="Unassembled WGS sequence"/>
</dbReference>
<name>A0ACB6RGH2_9PLEO</name>